<evidence type="ECO:0000313" key="6">
    <source>
        <dbReference type="EMBL" id="KAK3233463.1"/>
    </source>
</evidence>
<dbReference type="Gene3D" id="1.10.287.310">
    <property type="match status" value="1"/>
</dbReference>
<keyword evidence="2" id="KW-0689">Ribosomal protein</keyword>
<evidence type="ECO:0000256" key="1">
    <source>
        <dbReference type="ARBA" id="ARBA00009254"/>
    </source>
</evidence>
<evidence type="ECO:0000256" key="2">
    <source>
        <dbReference type="ARBA" id="ARBA00022980"/>
    </source>
</evidence>
<organism evidence="6 7">
    <name type="scientific">Cymbomonas tetramitiformis</name>
    <dbReference type="NCBI Taxonomy" id="36881"/>
    <lineage>
        <taxon>Eukaryota</taxon>
        <taxon>Viridiplantae</taxon>
        <taxon>Chlorophyta</taxon>
        <taxon>Pyramimonadophyceae</taxon>
        <taxon>Pyramimonadales</taxon>
        <taxon>Pyramimonadaceae</taxon>
        <taxon>Cymbomonas</taxon>
    </lineage>
</organism>
<name>A0AAE0BCK5_9CHLO</name>
<proteinExistence type="inferred from homology"/>
<dbReference type="InterPro" id="IPR001854">
    <property type="entry name" value="Ribosomal_uL29"/>
</dbReference>
<dbReference type="InterPro" id="IPR050063">
    <property type="entry name" value="Ribosomal_protein_uL29"/>
</dbReference>
<dbReference type="PANTHER" id="PTHR10916">
    <property type="entry name" value="60S RIBOSOMAL PROTEIN L35/50S RIBOSOMAL PROTEIN L29"/>
    <property type="match status" value="1"/>
</dbReference>
<evidence type="ECO:0000313" key="7">
    <source>
        <dbReference type="Proteomes" id="UP001190700"/>
    </source>
</evidence>
<dbReference type="Proteomes" id="UP001190700">
    <property type="component" value="Unassembled WGS sequence"/>
</dbReference>
<keyword evidence="3" id="KW-0687">Ribonucleoprotein</keyword>
<dbReference type="GO" id="GO:0003735">
    <property type="term" value="F:structural constituent of ribosome"/>
    <property type="evidence" value="ECO:0007669"/>
    <property type="project" value="InterPro"/>
</dbReference>
<protein>
    <recommendedName>
        <fullName evidence="4">Large ribosomal subunit protein uL29c</fullName>
    </recommendedName>
    <alternativeName>
        <fullName evidence="5">50S ribosomal protein L29, chloroplastic</fullName>
    </alternativeName>
</protein>
<accession>A0AAE0BCK5</accession>
<dbReference type="InterPro" id="IPR036049">
    <property type="entry name" value="Ribosomal_uL29_sf"/>
</dbReference>
<dbReference type="PANTHER" id="PTHR10916:SF0">
    <property type="entry name" value="LARGE RIBOSOMAL SUBUNIT PROTEIN UL29C"/>
    <property type="match status" value="1"/>
</dbReference>
<evidence type="ECO:0000256" key="4">
    <source>
        <dbReference type="ARBA" id="ARBA00040028"/>
    </source>
</evidence>
<reference evidence="6 7" key="1">
    <citation type="journal article" date="2015" name="Genome Biol. Evol.">
        <title>Comparative Genomics of a Bacterivorous Green Alga Reveals Evolutionary Causalities and Consequences of Phago-Mixotrophic Mode of Nutrition.</title>
        <authorList>
            <person name="Burns J.A."/>
            <person name="Paasch A."/>
            <person name="Narechania A."/>
            <person name="Kim E."/>
        </authorList>
    </citation>
    <scope>NUCLEOTIDE SEQUENCE [LARGE SCALE GENOMIC DNA]</scope>
    <source>
        <strain evidence="6 7">PLY_AMNH</strain>
    </source>
</reference>
<dbReference type="GO" id="GO:0022625">
    <property type="term" value="C:cytosolic large ribosomal subunit"/>
    <property type="evidence" value="ECO:0007669"/>
    <property type="project" value="TreeGrafter"/>
</dbReference>
<comment type="similarity">
    <text evidence="1">Belongs to the universal ribosomal protein uL29 family.</text>
</comment>
<comment type="caution">
    <text evidence="6">The sequence shown here is derived from an EMBL/GenBank/DDBJ whole genome shotgun (WGS) entry which is preliminary data.</text>
</comment>
<dbReference type="HAMAP" id="MF_00374">
    <property type="entry name" value="Ribosomal_uL29"/>
    <property type="match status" value="1"/>
</dbReference>
<gene>
    <name evidence="6" type="ORF">CYMTET_56243</name>
</gene>
<dbReference type="NCBIfam" id="TIGR00012">
    <property type="entry name" value="L29"/>
    <property type="match status" value="1"/>
</dbReference>
<dbReference type="EMBL" id="LGRX02035704">
    <property type="protein sequence ID" value="KAK3233463.1"/>
    <property type="molecule type" value="Genomic_DNA"/>
</dbReference>
<dbReference type="GO" id="GO:0006412">
    <property type="term" value="P:translation"/>
    <property type="evidence" value="ECO:0007669"/>
    <property type="project" value="InterPro"/>
</dbReference>
<keyword evidence="7" id="KW-1185">Reference proteome</keyword>
<dbReference type="SUPFAM" id="SSF46561">
    <property type="entry name" value="Ribosomal protein L29 (L29p)"/>
    <property type="match status" value="1"/>
</dbReference>
<dbReference type="CDD" id="cd00427">
    <property type="entry name" value="Ribosomal_L29_HIP"/>
    <property type="match status" value="1"/>
</dbReference>
<evidence type="ECO:0000256" key="5">
    <source>
        <dbReference type="ARBA" id="ARBA00042960"/>
    </source>
</evidence>
<sequence>MNSAMISQVSLSSRTVTGNSARLSQVRAPCASRTALTITASGKSGGKASEYRSLDNDAIEKEIATAKRALFDLRMKRGTRQEFNSSEFRDNRKKVAKMNTILREREIAEGVSKRDSRKMAKVKQMSAVL</sequence>
<evidence type="ECO:0000256" key="3">
    <source>
        <dbReference type="ARBA" id="ARBA00023274"/>
    </source>
</evidence>
<dbReference type="Pfam" id="PF00831">
    <property type="entry name" value="Ribosomal_L29"/>
    <property type="match status" value="1"/>
</dbReference>
<dbReference type="AlphaFoldDB" id="A0AAE0BCK5"/>